<dbReference type="Proteomes" id="UP001597304">
    <property type="component" value="Unassembled WGS sequence"/>
</dbReference>
<feature type="region of interest" description="Disordered" evidence="1">
    <location>
        <begin position="168"/>
        <end position="221"/>
    </location>
</feature>
<protein>
    <submittedName>
        <fullName evidence="4">DUF2726 domain-containing protein</fullName>
    </submittedName>
</protein>
<evidence type="ECO:0000313" key="5">
    <source>
        <dbReference type="Proteomes" id="UP001597304"/>
    </source>
</evidence>
<proteinExistence type="predicted"/>
<accession>A0ABW4KS24</accession>
<feature type="transmembrane region" description="Helical" evidence="2">
    <location>
        <begin position="6"/>
        <end position="24"/>
    </location>
</feature>
<sequence length="250" mass="27089">MEGLGWIAPLLLVALLGGLGFLWWQRRGGTAAGGDAPLGRNDRFAPAAALSAAEMELLDYLVRAFPRRAVLFRVALSNLVSVRRADNRVATQQRLAEHRVDYVVCNRDGRPVYAFELDALHDNADEAELDAREKHRVLKSAGIRLIRLTRSTRDLPNPNDFRRHVRSAELTPDGSPANVTAPGALAPADGAVPLPAHRRPHLSDDLPHGRAGGFRDTQPMTVTGLMDLSPVADEHADAAADAWGIGRASN</sequence>
<evidence type="ECO:0000259" key="3">
    <source>
        <dbReference type="Pfam" id="PF10881"/>
    </source>
</evidence>
<evidence type="ECO:0000313" key="4">
    <source>
        <dbReference type="EMBL" id="MFD1710016.1"/>
    </source>
</evidence>
<dbReference type="InterPro" id="IPR024402">
    <property type="entry name" value="DUF2726"/>
</dbReference>
<keyword evidence="2" id="KW-0472">Membrane</keyword>
<keyword evidence="2" id="KW-1133">Transmembrane helix</keyword>
<dbReference type="RefSeq" id="WP_147911791.1">
    <property type="nucleotide sequence ID" value="NZ_JBHUEJ010000015.1"/>
</dbReference>
<organism evidence="4 5">
    <name type="scientific">Ottowia flava</name>
    <dbReference type="NCBI Taxonomy" id="2675430"/>
    <lineage>
        <taxon>Bacteria</taxon>
        <taxon>Pseudomonadati</taxon>
        <taxon>Pseudomonadota</taxon>
        <taxon>Betaproteobacteria</taxon>
        <taxon>Burkholderiales</taxon>
        <taxon>Comamonadaceae</taxon>
        <taxon>Ottowia</taxon>
    </lineage>
</organism>
<gene>
    <name evidence="4" type="ORF">ACFSF0_05335</name>
</gene>
<evidence type="ECO:0000256" key="1">
    <source>
        <dbReference type="SAM" id="MobiDB-lite"/>
    </source>
</evidence>
<name>A0ABW4KS24_9BURK</name>
<comment type="caution">
    <text evidence="4">The sequence shown here is derived from an EMBL/GenBank/DDBJ whole genome shotgun (WGS) entry which is preliminary data.</text>
</comment>
<keyword evidence="2" id="KW-0812">Transmembrane</keyword>
<reference evidence="5" key="1">
    <citation type="journal article" date="2019" name="Int. J. Syst. Evol. Microbiol.">
        <title>The Global Catalogue of Microorganisms (GCM) 10K type strain sequencing project: providing services to taxonomists for standard genome sequencing and annotation.</title>
        <authorList>
            <consortium name="The Broad Institute Genomics Platform"/>
            <consortium name="The Broad Institute Genome Sequencing Center for Infectious Disease"/>
            <person name="Wu L."/>
            <person name="Ma J."/>
        </authorList>
    </citation>
    <scope>NUCLEOTIDE SEQUENCE [LARGE SCALE GENOMIC DNA]</scope>
    <source>
        <strain evidence="5">LMG 29247</strain>
    </source>
</reference>
<evidence type="ECO:0000256" key="2">
    <source>
        <dbReference type="SAM" id="Phobius"/>
    </source>
</evidence>
<keyword evidence="5" id="KW-1185">Reference proteome</keyword>
<dbReference type="Pfam" id="PF10881">
    <property type="entry name" value="DUF2726"/>
    <property type="match status" value="1"/>
</dbReference>
<dbReference type="EMBL" id="JBHUEJ010000015">
    <property type="protein sequence ID" value="MFD1710016.1"/>
    <property type="molecule type" value="Genomic_DNA"/>
</dbReference>
<feature type="domain" description="DUF2726" evidence="3">
    <location>
        <begin position="50"/>
        <end position="153"/>
    </location>
</feature>